<evidence type="ECO:0000256" key="3">
    <source>
        <dbReference type="ARBA" id="ARBA00023002"/>
    </source>
</evidence>
<name>A0A9P9Z6J0_9POAL</name>
<evidence type="ECO:0000313" key="6">
    <source>
        <dbReference type="Proteomes" id="UP001151287"/>
    </source>
</evidence>
<dbReference type="GO" id="GO:0097237">
    <property type="term" value="P:cellular response to toxic substance"/>
    <property type="evidence" value="ECO:0007669"/>
    <property type="project" value="UniProtKB-ARBA"/>
</dbReference>
<dbReference type="SUPFAM" id="SSF51905">
    <property type="entry name" value="FAD/NAD(P)-binding domain"/>
    <property type="match status" value="1"/>
</dbReference>
<protein>
    <recommendedName>
        <fullName evidence="4">FAD/NAD(P)-binding domain-containing protein</fullName>
    </recommendedName>
</protein>
<evidence type="ECO:0000256" key="1">
    <source>
        <dbReference type="ARBA" id="ARBA00009333"/>
    </source>
</evidence>
<dbReference type="Proteomes" id="UP001151287">
    <property type="component" value="Unassembled WGS sequence"/>
</dbReference>
<dbReference type="GO" id="GO:0016491">
    <property type="term" value="F:oxidoreductase activity"/>
    <property type="evidence" value="ECO:0007669"/>
    <property type="project" value="UniProtKB-KW"/>
</dbReference>
<dbReference type="PANTHER" id="PTHR48105">
    <property type="entry name" value="THIOREDOXIN REDUCTASE 1-RELATED-RELATED"/>
    <property type="match status" value="1"/>
</dbReference>
<gene>
    <name evidence="5" type="ORF">LUZ63_021500</name>
</gene>
<dbReference type="AlphaFoldDB" id="A0A9P9Z6J0"/>
<keyword evidence="3" id="KW-0560">Oxidoreductase</keyword>
<comment type="caution">
    <text evidence="5">The sequence shown here is derived from an EMBL/GenBank/DDBJ whole genome shotgun (WGS) entry which is preliminary data.</text>
</comment>
<dbReference type="InterPro" id="IPR023753">
    <property type="entry name" value="FAD/NAD-binding_dom"/>
</dbReference>
<feature type="domain" description="FAD/NAD(P)-binding" evidence="4">
    <location>
        <begin position="152"/>
        <end position="238"/>
    </location>
</feature>
<dbReference type="Gene3D" id="3.50.50.60">
    <property type="entry name" value="FAD/NAD(P)-binding domain"/>
    <property type="match status" value="2"/>
</dbReference>
<keyword evidence="2" id="KW-0285">Flavoprotein</keyword>
<evidence type="ECO:0000313" key="5">
    <source>
        <dbReference type="EMBL" id="KAJ1683273.1"/>
    </source>
</evidence>
<comment type="similarity">
    <text evidence="1">Belongs to the class-II pyridine nucleotide-disulfide oxidoreductase family.</text>
</comment>
<dbReference type="InterPro" id="IPR036188">
    <property type="entry name" value="FAD/NAD-bd_sf"/>
</dbReference>
<evidence type="ECO:0000259" key="4">
    <source>
        <dbReference type="Pfam" id="PF07992"/>
    </source>
</evidence>
<dbReference type="EMBL" id="JAMQYH010000305">
    <property type="protein sequence ID" value="KAJ1683273.1"/>
    <property type="molecule type" value="Genomic_DNA"/>
</dbReference>
<dbReference type="Pfam" id="PF07992">
    <property type="entry name" value="Pyr_redox_2"/>
    <property type="match status" value="1"/>
</dbReference>
<organism evidence="5 6">
    <name type="scientific">Rhynchospora breviuscula</name>
    <dbReference type="NCBI Taxonomy" id="2022672"/>
    <lineage>
        <taxon>Eukaryota</taxon>
        <taxon>Viridiplantae</taxon>
        <taxon>Streptophyta</taxon>
        <taxon>Embryophyta</taxon>
        <taxon>Tracheophyta</taxon>
        <taxon>Spermatophyta</taxon>
        <taxon>Magnoliopsida</taxon>
        <taxon>Liliopsida</taxon>
        <taxon>Poales</taxon>
        <taxon>Cyperaceae</taxon>
        <taxon>Cyperoideae</taxon>
        <taxon>Rhynchosporeae</taxon>
        <taxon>Rhynchospora</taxon>
    </lineage>
</organism>
<keyword evidence="6" id="KW-1185">Reference proteome</keyword>
<dbReference type="InterPro" id="IPR050097">
    <property type="entry name" value="Ferredoxin-NADP_redctase_2"/>
</dbReference>
<evidence type="ECO:0000256" key="2">
    <source>
        <dbReference type="ARBA" id="ARBA00022630"/>
    </source>
</evidence>
<accession>A0A9P9Z6J0</accession>
<reference evidence="5" key="1">
    <citation type="journal article" date="2022" name="Cell">
        <title>Repeat-based holocentromeres influence genome architecture and karyotype evolution.</title>
        <authorList>
            <person name="Hofstatter P.G."/>
            <person name="Thangavel G."/>
            <person name="Lux T."/>
            <person name="Neumann P."/>
            <person name="Vondrak T."/>
            <person name="Novak P."/>
            <person name="Zhang M."/>
            <person name="Costa L."/>
            <person name="Castellani M."/>
            <person name="Scott A."/>
            <person name="Toegelov H."/>
            <person name="Fuchs J."/>
            <person name="Mata-Sucre Y."/>
            <person name="Dias Y."/>
            <person name="Vanzela A.L.L."/>
            <person name="Huettel B."/>
            <person name="Almeida C.C.S."/>
            <person name="Simkova H."/>
            <person name="Souza G."/>
            <person name="Pedrosa-Harand A."/>
            <person name="Macas J."/>
            <person name="Mayer K.F.X."/>
            <person name="Houben A."/>
            <person name="Marques A."/>
        </authorList>
    </citation>
    <scope>NUCLEOTIDE SEQUENCE</scope>
    <source>
        <strain evidence="5">RhyBre1mFocal</strain>
    </source>
</reference>
<dbReference type="OrthoDB" id="10260355at2759"/>
<dbReference type="PRINTS" id="PR00368">
    <property type="entry name" value="FADPNR"/>
</dbReference>
<sequence length="260" mass="27766">MHVDTVVFDDGRPRNTTSPRMHNVLGWDGTEPARLRAAAREELERYPWVRVVDGTVRGARRETDIELDTPGGPWHTENLLIAAGVEDALLPVPGLAELWGDLVLPCPYCHGHEHAEGPIAVISSGAHADHVGGLLRGLTDEVPLFRPDEVASVTRVGDRALITRHDGRTREVAAVFIPPNPTPRSHIATDLGVRVETDGIVVDALGRTDQPGIWAAGDVARRLDPHIPAAVVTAMAAGLTAAADIASTIAPPPRDGVRGH</sequence>
<proteinExistence type="inferred from homology"/>